<dbReference type="Proteomes" id="UP000468901">
    <property type="component" value="Unassembled WGS sequence"/>
</dbReference>
<keyword evidence="1" id="KW-0472">Membrane</keyword>
<dbReference type="PANTHER" id="PTHR38602:SF1">
    <property type="entry name" value="INNER MEMBRANE PROTEIN"/>
    <property type="match status" value="1"/>
</dbReference>
<keyword evidence="1" id="KW-0812">Transmembrane</keyword>
<sequence length="61" mass="6351">MIELLSALGLMLAIEGALYAAFPGPMRRALAAIGSQPDTALRSTGMLALILGVVLVWLVRG</sequence>
<dbReference type="Pfam" id="PF09838">
    <property type="entry name" value="DUF2065"/>
    <property type="match status" value="1"/>
</dbReference>
<gene>
    <name evidence="2" type="ORF">F2P47_14235</name>
</gene>
<organism evidence="2 3">
    <name type="scientific">Parvibaculum sedimenti</name>
    <dbReference type="NCBI Taxonomy" id="2608632"/>
    <lineage>
        <taxon>Bacteria</taxon>
        <taxon>Pseudomonadati</taxon>
        <taxon>Pseudomonadota</taxon>
        <taxon>Alphaproteobacteria</taxon>
        <taxon>Hyphomicrobiales</taxon>
        <taxon>Parvibaculaceae</taxon>
        <taxon>Parvibaculum</taxon>
    </lineage>
</organism>
<evidence type="ECO:0000313" key="2">
    <source>
        <dbReference type="EMBL" id="KAB7738957.1"/>
    </source>
</evidence>
<accession>A0A6N6VFH0</accession>
<name>A0A6N6VFH0_9HYPH</name>
<feature type="transmembrane region" description="Helical" evidence="1">
    <location>
        <begin position="41"/>
        <end position="59"/>
    </location>
</feature>
<proteinExistence type="predicted"/>
<comment type="caution">
    <text evidence="2">The sequence shown here is derived from an EMBL/GenBank/DDBJ whole genome shotgun (WGS) entry which is preliminary data.</text>
</comment>
<dbReference type="PANTHER" id="PTHR38602">
    <property type="entry name" value="INNER MEMBRANE PROTEIN-RELATED"/>
    <property type="match status" value="1"/>
</dbReference>
<dbReference type="RefSeq" id="WP_152217049.1">
    <property type="nucleotide sequence ID" value="NZ_JBAQYD010000391.1"/>
</dbReference>
<dbReference type="InterPro" id="IPR019201">
    <property type="entry name" value="DUF2065"/>
</dbReference>
<evidence type="ECO:0000256" key="1">
    <source>
        <dbReference type="SAM" id="Phobius"/>
    </source>
</evidence>
<evidence type="ECO:0000313" key="3">
    <source>
        <dbReference type="Proteomes" id="UP000468901"/>
    </source>
</evidence>
<protein>
    <submittedName>
        <fullName evidence="2">DUF2065 family protein</fullName>
    </submittedName>
</protein>
<reference evidence="2 3" key="1">
    <citation type="submission" date="2019-09" db="EMBL/GenBank/DDBJ databases">
        <title>Parvibaculum sedimenti sp. nov., isolated from sediment.</title>
        <authorList>
            <person name="Wang Y."/>
        </authorList>
    </citation>
    <scope>NUCLEOTIDE SEQUENCE [LARGE SCALE GENOMIC DNA]</scope>
    <source>
        <strain evidence="2 3">HXT-9</strain>
    </source>
</reference>
<keyword evidence="1" id="KW-1133">Transmembrane helix</keyword>
<keyword evidence="3" id="KW-1185">Reference proteome</keyword>
<dbReference type="EMBL" id="WESC01000014">
    <property type="protein sequence ID" value="KAB7738957.1"/>
    <property type="molecule type" value="Genomic_DNA"/>
</dbReference>
<dbReference type="AlphaFoldDB" id="A0A6N6VFH0"/>